<proteinExistence type="predicted"/>
<evidence type="ECO:0000256" key="4">
    <source>
        <dbReference type="ARBA" id="ARBA00023136"/>
    </source>
</evidence>
<dbReference type="AlphaFoldDB" id="A0A1Z5JCJ4"/>
<evidence type="ECO:0000313" key="7">
    <source>
        <dbReference type="EMBL" id="GAX11612.1"/>
    </source>
</evidence>
<organism evidence="7 8">
    <name type="scientific">Fistulifera solaris</name>
    <name type="common">Oleaginous diatom</name>
    <dbReference type="NCBI Taxonomy" id="1519565"/>
    <lineage>
        <taxon>Eukaryota</taxon>
        <taxon>Sar</taxon>
        <taxon>Stramenopiles</taxon>
        <taxon>Ochrophyta</taxon>
        <taxon>Bacillariophyta</taxon>
        <taxon>Bacillariophyceae</taxon>
        <taxon>Bacillariophycidae</taxon>
        <taxon>Naviculales</taxon>
        <taxon>Naviculaceae</taxon>
        <taxon>Fistulifera</taxon>
    </lineage>
</organism>
<dbReference type="PANTHER" id="PTHR14255">
    <property type="entry name" value="CEREBLON"/>
    <property type="match status" value="1"/>
</dbReference>
<evidence type="ECO:0000313" key="8">
    <source>
        <dbReference type="Proteomes" id="UP000198406"/>
    </source>
</evidence>
<dbReference type="OrthoDB" id="48077at2759"/>
<accession>A0A1Z5JCJ4</accession>
<feature type="region of interest" description="Disordered" evidence="5">
    <location>
        <begin position="84"/>
        <end position="107"/>
    </location>
</feature>
<dbReference type="Proteomes" id="UP000198406">
    <property type="component" value="Unassembled WGS sequence"/>
</dbReference>
<dbReference type="InParanoid" id="A0A1Z5JCJ4"/>
<sequence>MIDESVQLAPLFPLETKDYWGFFLAVLGLLIAAGGGIGGGGILVPLYILILDFPVKHAISLSSVTVLGGALSSNLLNIYKTHPDDDDKKQSQTNNNAANGNGATQHTAKRPCVDWDLLLQLEPPTLAGTLIGAGLNAYLPGIVLVCFLLALLSLTAYKTLLKANQLYHKETTRLLLEKQDPTITEYVDETDVLITITDDGTYGALTVSPSEGGKMTVPVTSQRANPVGFEIRKAMVRMVALFVVITILNLLNGGPGEGQSTQKGTQQQSWCGTYCYWYNQILLLTIIGVFGVWTRSSILHRLHVLGGPVLSDIDWNESNTIHYPVFAILAGIVAGLFGIGGGIVKGPLMLELGVHPSVASATSGAMILFTSATATVSYSIYGFLQYDYASACFAVGFISALLGQSIMFALMKRYQRPSYIAYSIGIVVAISAIAMTVESLIVLFG</sequence>
<feature type="transmembrane region" description="Helical" evidence="6">
    <location>
        <begin position="276"/>
        <end position="293"/>
    </location>
</feature>
<feature type="transmembrane region" description="Helical" evidence="6">
    <location>
        <begin position="20"/>
        <end position="51"/>
    </location>
</feature>
<feature type="transmembrane region" description="Helical" evidence="6">
    <location>
        <begin position="323"/>
        <end position="344"/>
    </location>
</feature>
<dbReference type="InterPro" id="IPR002781">
    <property type="entry name" value="TM_pro_TauE-like"/>
</dbReference>
<evidence type="ECO:0000256" key="6">
    <source>
        <dbReference type="SAM" id="Phobius"/>
    </source>
</evidence>
<comment type="subcellular location">
    <subcellularLocation>
        <location evidence="1">Membrane</location>
        <topology evidence="1">Multi-pass membrane protein</topology>
    </subcellularLocation>
</comment>
<comment type="caution">
    <text evidence="7">The sequence shown here is derived from an EMBL/GenBank/DDBJ whole genome shotgun (WGS) entry which is preliminary data.</text>
</comment>
<feature type="compositionally biased region" description="Low complexity" evidence="5">
    <location>
        <begin position="94"/>
        <end position="103"/>
    </location>
</feature>
<feature type="transmembrane region" description="Helical" evidence="6">
    <location>
        <begin position="238"/>
        <end position="256"/>
    </location>
</feature>
<feature type="transmembrane region" description="Helical" evidence="6">
    <location>
        <begin position="137"/>
        <end position="157"/>
    </location>
</feature>
<keyword evidence="3 6" id="KW-1133">Transmembrane helix</keyword>
<dbReference type="PANTHER" id="PTHR14255:SF3">
    <property type="entry name" value="SULFITE EXPORTER TAUE_SAFE FAMILY PROTEIN 5-RELATED"/>
    <property type="match status" value="1"/>
</dbReference>
<name>A0A1Z5JCJ4_FISSO</name>
<evidence type="ECO:0000256" key="3">
    <source>
        <dbReference type="ARBA" id="ARBA00022989"/>
    </source>
</evidence>
<keyword evidence="8" id="KW-1185">Reference proteome</keyword>
<keyword evidence="2 6" id="KW-0812">Transmembrane</keyword>
<protein>
    <recommendedName>
        <fullName evidence="9">Sulfite exporter TauE/SafE</fullName>
    </recommendedName>
</protein>
<dbReference type="GO" id="GO:0031464">
    <property type="term" value="C:Cul4A-RING E3 ubiquitin ligase complex"/>
    <property type="evidence" value="ECO:0007669"/>
    <property type="project" value="TreeGrafter"/>
</dbReference>
<evidence type="ECO:0000256" key="5">
    <source>
        <dbReference type="SAM" id="MobiDB-lite"/>
    </source>
</evidence>
<evidence type="ECO:0000256" key="1">
    <source>
        <dbReference type="ARBA" id="ARBA00004141"/>
    </source>
</evidence>
<reference evidence="7 8" key="1">
    <citation type="journal article" date="2015" name="Plant Cell">
        <title>Oil accumulation by the oleaginous diatom Fistulifera solaris as revealed by the genome and transcriptome.</title>
        <authorList>
            <person name="Tanaka T."/>
            <person name="Maeda Y."/>
            <person name="Veluchamy A."/>
            <person name="Tanaka M."/>
            <person name="Abida H."/>
            <person name="Marechal E."/>
            <person name="Bowler C."/>
            <person name="Muto M."/>
            <person name="Sunaga Y."/>
            <person name="Tanaka M."/>
            <person name="Yoshino T."/>
            <person name="Taniguchi T."/>
            <person name="Fukuda Y."/>
            <person name="Nemoto M."/>
            <person name="Matsumoto M."/>
            <person name="Wong P.S."/>
            <person name="Aburatani S."/>
            <person name="Fujibuchi W."/>
        </authorList>
    </citation>
    <scope>NUCLEOTIDE SEQUENCE [LARGE SCALE GENOMIC DNA]</scope>
    <source>
        <strain evidence="7 8">JPCC DA0580</strain>
    </source>
</reference>
<gene>
    <name evidence="7" type="ORF">FisN_1Lh024</name>
</gene>
<feature type="transmembrane region" description="Helical" evidence="6">
    <location>
        <begin position="422"/>
        <end position="444"/>
    </location>
</feature>
<feature type="transmembrane region" description="Helical" evidence="6">
    <location>
        <begin position="58"/>
        <end position="79"/>
    </location>
</feature>
<dbReference type="EMBL" id="BDSP01000042">
    <property type="protein sequence ID" value="GAX11612.1"/>
    <property type="molecule type" value="Genomic_DNA"/>
</dbReference>
<feature type="transmembrane region" description="Helical" evidence="6">
    <location>
        <begin position="391"/>
        <end position="410"/>
    </location>
</feature>
<keyword evidence="4 6" id="KW-0472">Membrane</keyword>
<dbReference type="Pfam" id="PF01925">
    <property type="entry name" value="TauE"/>
    <property type="match status" value="1"/>
</dbReference>
<dbReference type="GO" id="GO:0016020">
    <property type="term" value="C:membrane"/>
    <property type="evidence" value="ECO:0007669"/>
    <property type="project" value="UniProtKB-SubCell"/>
</dbReference>
<dbReference type="GO" id="GO:0016567">
    <property type="term" value="P:protein ubiquitination"/>
    <property type="evidence" value="ECO:0007669"/>
    <property type="project" value="TreeGrafter"/>
</dbReference>
<evidence type="ECO:0008006" key="9">
    <source>
        <dbReference type="Google" id="ProtNLM"/>
    </source>
</evidence>
<evidence type="ECO:0000256" key="2">
    <source>
        <dbReference type="ARBA" id="ARBA00022692"/>
    </source>
</evidence>
<feature type="transmembrane region" description="Helical" evidence="6">
    <location>
        <begin position="364"/>
        <end position="384"/>
    </location>
</feature>